<protein>
    <recommendedName>
        <fullName evidence="3">DUF6534 domain-containing protein</fullName>
    </recommendedName>
</protein>
<proteinExistence type="predicted"/>
<keyword evidence="2" id="KW-1133">Transmembrane helix</keyword>
<feature type="transmembrane region" description="Helical" evidence="2">
    <location>
        <begin position="160"/>
        <end position="184"/>
    </location>
</feature>
<evidence type="ECO:0000256" key="2">
    <source>
        <dbReference type="SAM" id="Phobius"/>
    </source>
</evidence>
<keyword evidence="2" id="KW-0812">Transmembrane</keyword>
<dbReference type="OrthoDB" id="3263055at2759"/>
<feature type="transmembrane region" description="Helical" evidence="2">
    <location>
        <begin position="227"/>
        <end position="243"/>
    </location>
</feature>
<feature type="domain" description="DUF6534" evidence="3">
    <location>
        <begin position="169"/>
        <end position="255"/>
    </location>
</feature>
<dbReference type="AlphaFoldDB" id="A0A0D7BM00"/>
<evidence type="ECO:0000313" key="4">
    <source>
        <dbReference type="EMBL" id="KIY71215.1"/>
    </source>
</evidence>
<dbReference type="PANTHER" id="PTHR40465">
    <property type="entry name" value="CHROMOSOME 1, WHOLE GENOME SHOTGUN SEQUENCE"/>
    <property type="match status" value="1"/>
</dbReference>
<keyword evidence="2" id="KW-0472">Membrane</keyword>
<dbReference type="Pfam" id="PF20152">
    <property type="entry name" value="DUF6534"/>
    <property type="match status" value="1"/>
</dbReference>
<evidence type="ECO:0000259" key="3">
    <source>
        <dbReference type="Pfam" id="PF20152"/>
    </source>
</evidence>
<feature type="region of interest" description="Disordered" evidence="1">
    <location>
        <begin position="259"/>
        <end position="286"/>
    </location>
</feature>
<gene>
    <name evidence="4" type="ORF">CYLTODRAFT_419066</name>
</gene>
<feature type="transmembrane region" description="Helical" evidence="2">
    <location>
        <begin position="12"/>
        <end position="36"/>
    </location>
</feature>
<dbReference type="PANTHER" id="PTHR40465:SF1">
    <property type="entry name" value="DUF6534 DOMAIN-CONTAINING PROTEIN"/>
    <property type="match status" value="1"/>
</dbReference>
<keyword evidence="5" id="KW-1185">Reference proteome</keyword>
<reference evidence="4 5" key="1">
    <citation type="journal article" date="2015" name="Fungal Genet. Biol.">
        <title>Evolution of novel wood decay mechanisms in Agaricales revealed by the genome sequences of Fistulina hepatica and Cylindrobasidium torrendii.</title>
        <authorList>
            <person name="Floudas D."/>
            <person name="Held B.W."/>
            <person name="Riley R."/>
            <person name="Nagy L.G."/>
            <person name="Koehler G."/>
            <person name="Ransdell A.S."/>
            <person name="Younus H."/>
            <person name="Chow J."/>
            <person name="Chiniquy J."/>
            <person name="Lipzen A."/>
            <person name="Tritt A."/>
            <person name="Sun H."/>
            <person name="Haridas S."/>
            <person name="LaButti K."/>
            <person name="Ohm R.A."/>
            <person name="Kues U."/>
            <person name="Blanchette R.A."/>
            <person name="Grigoriev I.V."/>
            <person name="Minto R.E."/>
            <person name="Hibbett D.S."/>
        </authorList>
    </citation>
    <scope>NUCLEOTIDE SEQUENCE [LARGE SCALE GENOMIC DNA]</scope>
    <source>
        <strain evidence="4 5">FP15055 ss-10</strain>
    </source>
</reference>
<name>A0A0D7BM00_9AGAR</name>
<feature type="transmembrane region" description="Helical" evidence="2">
    <location>
        <begin position="196"/>
        <end position="221"/>
    </location>
</feature>
<feature type="compositionally biased region" description="Polar residues" evidence="1">
    <location>
        <begin position="263"/>
        <end position="286"/>
    </location>
</feature>
<dbReference type="EMBL" id="KN880457">
    <property type="protein sequence ID" value="KIY71215.1"/>
    <property type="molecule type" value="Genomic_DNA"/>
</dbReference>
<accession>A0A0D7BM00</accession>
<dbReference type="Proteomes" id="UP000054007">
    <property type="component" value="Unassembled WGS sequence"/>
</dbReference>
<evidence type="ECO:0000313" key="5">
    <source>
        <dbReference type="Proteomes" id="UP000054007"/>
    </source>
</evidence>
<dbReference type="InterPro" id="IPR045339">
    <property type="entry name" value="DUF6534"/>
</dbReference>
<feature type="transmembrane region" description="Helical" evidence="2">
    <location>
        <begin position="45"/>
        <end position="70"/>
    </location>
</feature>
<evidence type="ECO:0000256" key="1">
    <source>
        <dbReference type="SAM" id="MobiDB-lite"/>
    </source>
</evidence>
<sequence>MPALPTLDNTIGLLFDTAVIGAALYGAGVLQAWLYFRKFSKRDSIWVKGCVGAVLVFDTIQVVMITVSVYKYVITNHGNSAHLAVLEKTLIAELYFSGPIALLTQVFYAYRIYALSKSFILAGLVVLLGLASFIILYTYSTMCMGFSMLAELIGPLATQLTMANTAITALCDISITVIMIVCLQRSKTGFRRSTDILNRLIIFVFNTGIPTTLCAIIAFAMVKGEPYTNLFMLFYLLMGRFYTNSLLVTLNSREYIHSGGTSGDNSTRSGEISLHTVSGNLNPQNMHHPTVSIRIETEHAMDHDSMTKYGGKNMV</sequence>
<feature type="transmembrane region" description="Helical" evidence="2">
    <location>
        <begin position="90"/>
        <end position="110"/>
    </location>
</feature>
<organism evidence="4 5">
    <name type="scientific">Cylindrobasidium torrendii FP15055 ss-10</name>
    <dbReference type="NCBI Taxonomy" id="1314674"/>
    <lineage>
        <taxon>Eukaryota</taxon>
        <taxon>Fungi</taxon>
        <taxon>Dikarya</taxon>
        <taxon>Basidiomycota</taxon>
        <taxon>Agaricomycotina</taxon>
        <taxon>Agaricomycetes</taxon>
        <taxon>Agaricomycetidae</taxon>
        <taxon>Agaricales</taxon>
        <taxon>Marasmiineae</taxon>
        <taxon>Physalacriaceae</taxon>
        <taxon>Cylindrobasidium</taxon>
    </lineage>
</organism>
<feature type="transmembrane region" description="Helical" evidence="2">
    <location>
        <begin position="119"/>
        <end position="140"/>
    </location>
</feature>